<reference evidence="6 7" key="1">
    <citation type="journal article" date="2020" name="ISME J.">
        <title>Uncovering the hidden diversity of litter-decomposition mechanisms in mushroom-forming fungi.</title>
        <authorList>
            <person name="Floudas D."/>
            <person name="Bentzer J."/>
            <person name="Ahren D."/>
            <person name="Johansson T."/>
            <person name="Persson P."/>
            <person name="Tunlid A."/>
        </authorList>
    </citation>
    <scope>NUCLEOTIDE SEQUENCE [LARGE SCALE GENOMIC DNA]</scope>
    <source>
        <strain evidence="6 7">CBS 101986</strain>
    </source>
</reference>
<gene>
    <name evidence="6" type="ORF">D9619_004516</name>
</gene>
<dbReference type="PANTHER" id="PTHR31465">
    <property type="entry name" value="PROTEIN RTA1-RELATED"/>
    <property type="match status" value="1"/>
</dbReference>
<keyword evidence="7" id="KW-1185">Reference proteome</keyword>
<evidence type="ECO:0000256" key="3">
    <source>
        <dbReference type="ARBA" id="ARBA00022989"/>
    </source>
</evidence>
<dbReference type="AlphaFoldDB" id="A0A8H5BSU0"/>
<dbReference type="Pfam" id="PF04479">
    <property type="entry name" value="RTA1"/>
    <property type="match status" value="1"/>
</dbReference>
<evidence type="ECO:0000256" key="4">
    <source>
        <dbReference type="ARBA" id="ARBA00023136"/>
    </source>
</evidence>
<sequence>MAPPSFTGPYQSQESWQRIQLPPIPADDVQNPLRYIASNTLTGISFSILLTTGILQSLCMWKWGAQFMLPMTIGIFTFSAGLATRFALHDNPRSTTIYIVQSLLVVLTVSTVQPVTGNHWKLGAHLDMDKYLLVPSGKIVKLFIWADVTTFFIQSGQGGLSATGSTGPKLAEAGANILLAGLILQLISVSTFCIIYVVFLHRVRVHCPDVWFKDKGLPWYSNWLMLAGALSISCIGIIIRSFF</sequence>
<dbReference type="Proteomes" id="UP000567179">
    <property type="component" value="Unassembled WGS sequence"/>
</dbReference>
<protein>
    <submittedName>
        <fullName evidence="6">Uncharacterized protein</fullName>
    </submittedName>
</protein>
<evidence type="ECO:0000313" key="7">
    <source>
        <dbReference type="Proteomes" id="UP000567179"/>
    </source>
</evidence>
<evidence type="ECO:0000256" key="2">
    <source>
        <dbReference type="ARBA" id="ARBA00022692"/>
    </source>
</evidence>
<name>A0A8H5BSU0_9AGAR</name>
<evidence type="ECO:0000256" key="1">
    <source>
        <dbReference type="ARBA" id="ARBA00004141"/>
    </source>
</evidence>
<dbReference type="OrthoDB" id="3358017at2759"/>
<accession>A0A8H5BSU0</accession>
<feature type="transmembrane region" description="Helical" evidence="5">
    <location>
        <begin position="219"/>
        <end position="239"/>
    </location>
</feature>
<dbReference type="PANTHER" id="PTHR31465:SF1">
    <property type="entry name" value="PROTEIN RTA1-RELATED"/>
    <property type="match status" value="1"/>
</dbReference>
<proteinExistence type="predicted"/>
<comment type="caution">
    <text evidence="6">The sequence shown here is derived from an EMBL/GenBank/DDBJ whole genome shotgun (WGS) entry which is preliminary data.</text>
</comment>
<evidence type="ECO:0000256" key="5">
    <source>
        <dbReference type="SAM" id="Phobius"/>
    </source>
</evidence>
<feature type="transmembrane region" description="Helical" evidence="5">
    <location>
        <begin position="67"/>
        <end position="88"/>
    </location>
</feature>
<evidence type="ECO:0000313" key="6">
    <source>
        <dbReference type="EMBL" id="KAF5327697.1"/>
    </source>
</evidence>
<dbReference type="InterPro" id="IPR007568">
    <property type="entry name" value="RTA1"/>
</dbReference>
<organism evidence="6 7">
    <name type="scientific">Psilocybe cf. subviscida</name>
    <dbReference type="NCBI Taxonomy" id="2480587"/>
    <lineage>
        <taxon>Eukaryota</taxon>
        <taxon>Fungi</taxon>
        <taxon>Dikarya</taxon>
        <taxon>Basidiomycota</taxon>
        <taxon>Agaricomycotina</taxon>
        <taxon>Agaricomycetes</taxon>
        <taxon>Agaricomycetidae</taxon>
        <taxon>Agaricales</taxon>
        <taxon>Agaricineae</taxon>
        <taxon>Strophariaceae</taxon>
        <taxon>Psilocybe</taxon>
    </lineage>
</organism>
<keyword evidence="4 5" id="KW-0472">Membrane</keyword>
<feature type="transmembrane region" description="Helical" evidence="5">
    <location>
        <begin position="35"/>
        <end position="55"/>
    </location>
</feature>
<keyword evidence="3 5" id="KW-1133">Transmembrane helix</keyword>
<keyword evidence="2 5" id="KW-0812">Transmembrane</keyword>
<feature type="transmembrane region" description="Helical" evidence="5">
    <location>
        <begin position="94"/>
        <end position="112"/>
    </location>
</feature>
<dbReference type="EMBL" id="JAACJJ010000014">
    <property type="protein sequence ID" value="KAF5327697.1"/>
    <property type="molecule type" value="Genomic_DNA"/>
</dbReference>
<comment type="subcellular location">
    <subcellularLocation>
        <location evidence="1">Membrane</location>
        <topology evidence="1">Multi-pass membrane protein</topology>
    </subcellularLocation>
</comment>
<feature type="transmembrane region" description="Helical" evidence="5">
    <location>
        <begin position="177"/>
        <end position="199"/>
    </location>
</feature>
<dbReference type="GO" id="GO:0016020">
    <property type="term" value="C:membrane"/>
    <property type="evidence" value="ECO:0007669"/>
    <property type="project" value="UniProtKB-SubCell"/>
</dbReference>